<accession>A0A1G7F116</accession>
<dbReference type="AlphaFoldDB" id="A0A1G7F116"/>
<dbReference type="STRING" id="69960.SAMN05421720_11069"/>
<dbReference type="EMBL" id="FNAP01000010">
    <property type="protein sequence ID" value="SDE69648.1"/>
    <property type="molecule type" value="Genomic_DNA"/>
</dbReference>
<organism evidence="1 2">
    <name type="scientific">Rhodospira trueperi</name>
    <dbReference type="NCBI Taxonomy" id="69960"/>
    <lineage>
        <taxon>Bacteria</taxon>
        <taxon>Pseudomonadati</taxon>
        <taxon>Pseudomonadota</taxon>
        <taxon>Alphaproteobacteria</taxon>
        <taxon>Rhodospirillales</taxon>
        <taxon>Rhodospirillaceae</taxon>
        <taxon>Rhodospira</taxon>
    </lineage>
</organism>
<gene>
    <name evidence="1" type="ORF">SAMN05421720_11069</name>
</gene>
<protein>
    <recommendedName>
        <fullName evidence="3">Class I SAM-dependent methyltransferase</fullName>
    </recommendedName>
</protein>
<reference evidence="1 2" key="1">
    <citation type="submission" date="2016-10" db="EMBL/GenBank/DDBJ databases">
        <authorList>
            <person name="de Groot N.N."/>
        </authorList>
    </citation>
    <scope>NUCLEOTIDE SEQUENCE [LARGE SCALE GENOMIC DNA]</scope>
    <source>
        <strain evidence="1 2">ATCC 700224</strain>
    </source>
</reference>
<dbReference type="Proteomes" id="UP000199412">
    <property type="component" value="Unassembled WGS sequence"/>
</dbReference>
<keyword evidence="2" id="KW-1185">Reference proteome</keyword>
<evidence type="ECO:0000313" key="1">
    <source>
        <dbReference type="EMBL" id="SDE69648.1"/>
    </source>
</evidence>
<sequence length="279" mass="30892">MIVEWIRHTITPAPRPLRRMGVLHDLIAIDARRRRNRRAWTPHLRATHGVILDCAARLDRWDTVVVIGAGLAKDVPLMSLALLFRRVVLVDLMFMPSVRLSAMRMTAVELAPADVTGVLEAVRVLPPGAPLPEPRAAVPAIESADLVISCNTLSQLAHAPARWLAQHHHTDEATLEAFRRALIADHLRVLSEAPCPVCLITDTERQEMTAERPTAAEDLLHGVEPEVEGSAWWWRIAPKPEERLLHDVRHRVIGGWLKGYSASDDSPADLALGPATDPS</sequence>
<evidence type="ECO:0000313" key="2">
    <source>
        <dbReference type="Proteomes" id="UP000199412"/>
    </source>
</evidence>
<evidence type="ECO:0008006" key="3">
    <source>
        <dbReference type="Google" id="ProtNLM"/>
    </source>
</evidence>
<dbReference type="OrthoDB" id="5449792at2"/>
<name>A0A1G7F116_9PROT</name>
<proteinExistence type="predicted"/>
<dbReference type="RefSeq" id="WP_092787082.1">
    <property type="nucleotide sequence ID" value="NZ_FNAP01000010.1"/>
</dbReference>